<protein>
    <recommendedName>
        <fullName evidence="4">YDG domain-containing protein</fullName>
    </recommendedName>
</protein>
<feature type="compositionally biased region" description="Basic and acidic residues" evidence="1">
    <location>
        <begin position="61"/>
        <end position="80"/>
    </location>
</feature>
<feature type="compositionally biased region" description="Basic and acidic residues" evidence="1">
    <location>
        <begin position="480"/>
        <end position="498"/>
    </location>
</feature>
<dbReference type="AlphaFoldDB" id="A0AAN6NAZ8"/>
<reference evidence="3" key="1">
    <citation type="journal article" date="2023" name="Mol. Phylogenet. Evol.">
        <title>Genome-scale phylogeny and comparative genomics of the fungal order Sordariales.</title>
        <authorList>
            <person name="Hensen N."/>
            <person name="Bonometti L."/>
            <person name="Westerberg I."/>
            <person name="Brannstrom I.O."/>
            <person name="Guillou S."/>
            <person name="Cros-Aarteil S."/>
            <person name="Calhoun S."/>
            <person name="Haridas S."/>
            <person name="Kuo A."/>
            <person name="Mondo S."/>
            <person name="Pangilinan J."/>
            <person name="Riley R."/>
            <person name="LaButti K."/>
            <person name="Andreopoulos B."/>
            <person name="Lipzen A."/>
            <person name="Chen C."/>
            <person name="Yan M."/>
            <person name="Daum C."/>
            <person name="Ng V."/>
            <person name="Clum A."/>
            <person name="Steindorff A."/>
            <person name="Ohm R.A."/>
            <person name="Martin F."/>
            <person name="Silar P."/>
            <person name="Natvig D.O."/>
            <person name="Lalanne C."/>
            <person name="Gautier V."/>
            <person name="Ament-Velasquez S.L."/>
            <person name="Kruys A."/>
            <person name="Hutchinson M.I."/>
            <person name="Powell A.J."/>
            <person name="Barry K."/>
            <person name="Miller A.N."/>
            <person name="Grigoriev I.V."/>
            <person name="Debuchy R."/>
            <person name="Gladieux P."/>
            <person name="Hiltunen Thoren M."/>
            <person name="Johannesson H."/>
        </authorList>
    </citation>
    <scope>NUCLEOTIDE SEQUENCE [LARGE SCALE GENOMIC DNA]</scope>
    <source>
        <strain evidence="3">CBS 340.73</strain>
    </source>
</reference>
<evidence type="ECO:0008006" key="4">
    <source>
        <dbReference type="Google" id="ProtNLM"/>
    </source>
</evidence>
<dbReference type="EMBL" id="MU853774">
    <property type="protein sequence ID" value="KAK3942430.1"/>
    <property type="molecule type" value="Genomic_DNA"/>
</dbReference>
<feature type="region of interest" description="Disordered" evidence="1">
    <location>
        <begin position="480"/>
        <end position="540"/>
    </location>
</feature>
<comment type="caution">
    <text evidence="2">The sequence shown here is derived from an EMBL/GenBank/DDBJ whole genome shotgun (WGS) entry which is preliminary data.</text>
</comment>
<feature type="region of interest" description="Disordered" evidence="1">
    <location>
        <begin position="1"/>
        <end position="127"/>
    </location>
</feature>
<name>A0AAN6NAZ8_9PEZI</name>
<evidence type="ECO:0000256" key="1">
    <source>
        <dbReference type="SAM" id="MobiDB-lite"/>
    </source>
</evidence>
<organism evidence="2 3">
    <name type="scientific">Diplogelasinospora grovesii</name>
    <dbReference type="NCBI Taxonomy" id="303347"/>
    <lineage>
        <taxon>Eukaryota</taxon>
        <taxon>Fungi</taxon>
        <taxon>Dikarya</taxon>
        <taxon>Ascomycota</taxon>
        <taxon>Pezizomycotina</taxon>
        <taxon>Sordariomycetes</taxon>
        <taxon>Sordariomycetidae</taxon>
        <taxon>Sordariales</taxon>
        <taxon>Diplogelasinosporaceae</taxon>
        <taxon>Diplogelasinospora</taxon>
    </lineage>
</organism>
<feature type="compositionally biased region" description="Basic and acidic residues" evidence="1">
    <location>
        <begin position="519"/>
        <end position="529"/>
    </location>
</feature>
<dbReference type="Proteomes" id="UP001303473">
    <property type="component" value="Unassembled WGS sequence"/>
</dbReference>
<gene>
    <name evidence="2" type="ORF">QBC46DRAFT_352414</name>
</gene>
<feature type="compositionally biased region" description="Polar residues" evidence="1">
    <location>
        <begin position="51"/>
        <end position="60"/>
    </location>
</feature>
<accession>A0AAN6NAZ8</accession>
<dbReference type="InterPro" id="IPR015947">
    <property type="entry name" value="PUA-like_sf"/>
</dbReference>
<keyword evidence="3" id="KW-1185">Reference proteome</keyword>
<dbReference type="InterPro" id="IPR036987">
    <property type="entry name" value="SRA-YDG_sf"/>
</dbReference>
<evidence type="ECO:0000313" key="3">
    <source>
        <dbReference type="Proteomes" id="UP001303473"/>
    </source>
</evidence>
<proteinExistence type="predicted"/>
<sequence>MTGAESVADSSTEKLSDLTSDATYDGSGSLILSRRGSRSTRASISDEHNQQQHGGPSSSNDNKHQHGELGRRASLRDTVNRHQTTRAARTGTGGTGLLKRALANAPGGRPASHSIPPRSRPGPVSRSRRMMSVSFLVELSDSIRTSLAEYNDLGPDAKKLAGFLDATLTSETTGESRRIDFQSIKVARLDKMLADIIEHGKHAPVLLQEQLEVANKAAGLQRLWRARFKAEYFQIDDIRTIEMAQFGRLKQVSFSGPTQQNPTAQTGWKVDETAICPSTDLEDNDSKFRPGQWWLNIACAYRDGIVGCDRERPTTGRYGVTALPLLTGTEEKLREKDHDIAVRYIRQGTMADMHVSLLSQTGRQMRILRGYQLRSTYAPSAGVRYDGVWKLGNFGIKLDDKLYEKLETEKVRKWSGKAFEFEWKVQKEEDRLEREQWQRMRDFRKSIGGAVRSATPGLQQNLHDLGTAMKVALKRDIKEKVEEGEREAEREAERENRGRKSTGTLGFPSHIFPGLPRKSKTEKMQKSEMGEASGSRKRAVTDAKLDEQFLREEQLVKEQQVLRDLEDLLI</sequence>
<dbReference type="SUPFAM" id="SSF88697">
    <property type="entry name" value="PUA domain-like"/>
    <property type="match status" value="1"/>
</dbReference>
<dbReference type="Gene3D" id="2.30.280.10">
    <property type="entry name" value="SRA-YDG"/>
    <property type="match status" value="1"/>
</dbReference>
<evidence type="ECO:0000313" key="2">
    <source>
        <dbReference type="EMBL" id="KAK3942430.1"/>
    </source>
</evidence>